<dbReference type="PANTHER" id="PTHR34203">
    <property type="entry name" value="METHYLTRANSFERASE, FKBM FAMILY PROTEIN"/>
    <property type="match status" value="1"/>
</dbReference>
<accession>A0A2I8VHJ5</accession>
<evidence type="ECO:0000313" key="3">
    <source>
        <dbReference type="Proteomes" id="UP000236584"/>
    </source>
</evidence>
<dbReference type="OrthoDB" id="275825at2157"/>
<dbReference type="InterPro" id="IPR006342">
    <property type="entry name" value="FkbM_mtfrase"/>
</dbReference>
<protein>
    <submittedName>
        <fullName evidence="2">FkbM family methyltransferase</fullName>
    </submittedName>
</protein>
<dbReference type="GO" id="GO:0032259">
    <property type="term" value="P:methylation"/>
    <property type="evidence" value="ECO:0007669"/>
    <property type="project" value="UniProtKB-KW"/>
</dbReference>
<name>A0A2I8VHJ5_9EURY</name>
<feature type="domain" description="Methyltransferase FkbM" evidence="1">
    <location>
        <begin position="82"/>
        <end position="243"/>
    </location>
</feature>
<dbReference type="Proteomes" id="UP000236584">
    <property type="component" value="Chromosome"/>
</dbReference>
<keyword evidence="2" id="KW-0808">Transferase</keyword>
<reference evidence="2 3" key="1">
    <citation type="submission" date="2018-01" db="EMBL/GenBank/DDBJ databases">
        <title>Complete genome sequence of Salinigranum rubrum GX10T, an extremely halophilic archaeon isolated from a marine solar saltern.</title>
        <authorList>
            <person name="Han S."/>
        </authorList>
    </citation>
    <scope>NUCLEOTIDE SEQUENCE [LARGE SCALE GENOMIC DNA]</scope>
    <source>
        <strain evidence="2 3">GX10</strain>
    </source>
</reference>
<dbReference type="Gene3D" id="3.40.50.150">
    <property type="entry name" value="Vaccinia Virus protein VP39"/>
    <property type="match status" value="1"/>
</dbReference>
<dbReference type="InterPro" id="IPR029063">
    <property type="entry name" value="SAM-dependent_MTases_sf"/>
</dbReference>
<dbReference type="RefSeq" id="WP_103425089.1">
    <property type="nucleotide sequence ID" value="NZ_CP026309.1"/>
</dbReference>
<dbReference type="GeneID" id="35591785"/>
<dbReference type="GO" id="GO:0008168">
    <property type="term" value="F:methyltransferase activity"/>
    <property type="evidence" value="ECO:0007669"/>
    <property type="project" value="UniProtKB-KW"/>
</dbReference>
<proteinExistence type="predicted"/>
<dbReference type="EMBL" id="CP026309">
    <property type="protein sequence ID" value="AUV81401.1"/>
    <property type="molecule type" value="Genomic_DNA"/>
</dbReference>
<dbReference type="PANTHER" id="PTHR34203:SF15">
    <property type="entry name" value="SLL1173 PROTEIN"/>
    <property type="match status" value="1"/>
</dbReference>
<gene>
    <name evidence="2" type="ORF">C2R22_06805</name>
</gene>
<dbReference type="AlphaFoldDB" id="A0A2I8VHJ5"/>
<dbReference type="InterPro" id="IPR052514">
    <property type="entry name" value="SAM-dependent_MTase"/>
</dbReference>
<dbReference type="KEGG" id="srub:C2R22_06805"/>
<evidence type="ECO:0000313" key="2">
    <source>
        <dbReference type="EMBL" id="AUV81401.1"/>
    </source>
</evidence>
<evidence type="ECO:0000259" key="1">
    <source>
        <dbReference type="Pfam" id="PF05050"/>
    </source>
</evidence>
<keyword evidence="2" id="KW-0489">Methyltransferase</keyword>
<keyword evidence="3" id="KW-1185">Reference proteome</keyword>
<dbReference type="Pfam" id="PF05050">
    <property type="entry name" value="Methyltransf_21"/>
    <property type="match status" value="1"/>
</dbReference>
<organism evidence="2 3">
    <name type="scientific">Salinigranum rubrum</name>
    <dbReference type="NCBI Taxonomy" id="755307"/>
    <lineage>
        <taxon>Archaea</taxon>
        <taxon>Methanobacteriati</taxon>
        <taxon>Methanobacteriota</taxon>
        <taxon>Stenosarchaea group</taxon>
        <taxon>Halobacteria</taxon>
        <taxon>Halobacteriales</taxon>
        <taxon>Haloferacaceae</taxon>
        <taxon>Salinigranum</taxon>
    </lineage>
</organism>
<dbReference type="NCBIfam" id="TIGR01444">
    <property type="entry name" value="fkbM_fam"/>
    <property type="match status" value="1"/>
</dbReference>
<sequence>MGAGRQLVKTLGPDPIIDPLYRLERQLRYRLAGETYAVEASGARARFRIPTQNEWSDFVSIAERPILEDLASSIRRDDVFYDIGANTGLYSCLMANLVEQPVIALEPHPQNARRLEENAELNGADVSVFEYALADSAGDSELSIVLDKIGSAGHSLVSDEGPNTITVPKIRGDDFIADEDLPAPTVLKIDVEGAEYQVLRGLESALSRSDCRMVYCETHADRLRAQGVSVSDVRDELVSHGFSVTEVTVRQGKGETFLVGKADGSSGG</sequence>
<dbReference type="SUPFAM" id="SSF53335">
    <property type="entry name" value="S-adenosyl-L-methionine-dependent methyltransferases"/>
    <property type="match status" value="1"/>
</dbReference>